<proteinExistence type="inferred from homology"/>
<evidence type="ECO:0000256" key="2">
    <source>
        <dbReference type="ARBA" id="ARBA00038334"/>
    </source>
</evidence>
<dbReference type="GO" id="GO:0016787">
    <property type="term" value="F:hydrolase activity"/>
    <property type="evidence" value="ECO:0007669"/>
    <property type="project" value="UniProtKB-KW"/>
</dbReference>
<dbReference type="Gene3D" id="3.40.50.1820">
    <property type="entry name" value="alpha/beta hydrolase"/>
    <property type="match status" value="1"/>
</dbReference>
<dbReference type="Proteomes" id="UP000077315">
    <property type="component" value="Unassembled WGS sequence"/>
</dbReference>
<feature type="domain" description="AB hydrolase-1" evidence="3">
    <location>
        <begin position="34"/>
        <end position="303"/>
    </location>
</feature>
<protein>
    <recommendedName>
        <fullName evidence="3">AB hydrolase-1 domain-containing protein</fullName>
    </recommendedName>
</protein>
<dbReference type="PRINTS" id="PR00111">
    <property type="entry name" value="ABHYDROLASE"/>
</dbReference>
<evidence type="ECO:0000259" key="3">
    <source>
        <dbReference type="Pfam" id="PF00561"/>
    </source>
</evidence>
<evidence type="ECO:0000256" key="1">
    <source>
        <dbReference type="ARBA" id="ARBA00022801"/>
    </source>
</evidence>
<keyword evidence="1" id="KW-0378">Hydrolase</keyword>
<dbReference type="PANTHER" id="PTHR43329">
    <property type="entry name" value="EPOXIDE HYDROLASE"/>
    <property type="match status" value="1"/>
</dbReference>
<sequence>MLDKYDPSTCNNQFCNTNGIRMHYVDENPSSKEVLLLIHGWPDLWLGWREQIGFLVNLGYRVVVPTLRGFGETESPADPSLYGFKTACKDIVGLLDHLEIPTVTTIGHDWGGFVVWRFSQFYPERVKAIASFCTPYGPRPPVRLTLEQVVQNLPNFKYQLYLCTPEAEQEINAYPREFFTALFRTVNEQSGRKLLDLKTGKLVEGRPAVKKSDLVPQKVLDHYVEMVKKHGSRGGLNWYKQVLRNWDESEGLDPIITKPSLMVLAERDVALPPSMAANMKNYVPNLETHLVKDAGHWILWEKPEECNRILAHWLKSLNIVPSKI</sequence>
<dbReference type="Pfam" id="PF00561">
    <property type="entry name" value="Abhydrolase_1"/>
    <property type="match status" value="1"/>
</dbReference>
<accession>A0A167JR28</accession>
<dbReference type="InParanoid" id="A0A167JR28"/>
<organism evidence="4 5">
    <name type="scientific">Phycomyces blakesleeanus (strain ATCC 8743b / DSM 1359 / FGSC 10004 / NBRC 33097 / NRRL 1555)</name>
    <dbReference type="NCBI Taxonomy" id="763407"/>
    <lineage>
        <taxon>Eukaryota</taxon>
        <taxon>Fungi</taxon>
        <taxon>Fungi incertae sedis</taxon>
        <taxon>Mucoromycota</taxon>
        <taxon>Mucoromycotina</taxon>
        <taxon>Mucoromycetes</taxon>
        <taxon>Mucorales</taxon>
        <taxon>Phycomycetaceae</taxon>
        <taxon>Phycomyces</taxon>
    </lineage>
</organism>
<dbReference type="STRING" id="763407.A0A167JR28"/>
<dbReference type="VEuPathDB" id="FungiDB:PHYBLDRAFT_78792"/>
<gene>
    <name evidence="4" type="ORF">PHYBLDRAFT_78792</name>
</gene>
<evidence type="ECO:0000313" key="4">
    <source>
        <dbReference type="EMBL" id="OAD66537.1"/>
    </source>
</evidence>
<dbReference type="PRINTS" id="PR00412">
    <property type="entry name" value="EPOXHYDRLASE"/>
</dbReference>
<reference evidence="5" key="1">
    <citation type="submission" date="2015-06" db="EMBL/GenBank/DDBJ databases">
        <title>Expansion of signal transduction pathways in fungi by whole-genome duplication.</title>
        <authorList>
            <consortium name="DOE Joint Genome Institute"/>
            <person name="Corrochano L.M."/>
            <person name="Kuo A."/>
            <person name="Marcet-Houben M."/>
            <person name="Polaino S."/>
            <person name="Salamov A."/>
            <person name="Villalobos J.M."/>
            <person name="Alvarez M.I."/>
            <person name="Avalos J."/>
            <person name="Benito E.P."/>
            <person name="Benoit I."/>
            <person name="Burger G."/>
            <person name="Camino L.P."/>
            <person name="Canovas D."/>
            <person name="Cerda-Olmedo E."/>
            <person name="Cheng J.-F."/>
            <person name="Dominguez A."/>
            <person name="Elias M."/>
            <person name="Eslava A.P."/>
            <person name="Glaser F."/>
            <person name="Grimwood J."/>
            <person name="Gutierrez G."/>
            <person name="Heitman J."/>
            <person name="Henrissat B."/>
            <person name="Iturriaga E.A."/>
            <person name="Lang B.F."/>
            <person name="Lavin J.L."/>
            <person name="Lee S."/>
            <person name="Li W."/>
            <person name="Lindquist E."/>
            <person name="Lopez-Garcia S."/>
            <person name="Luque E.M."/>
            <person name="Marcos A.T."/>
            <person name="Martin J."/>
            <person name="McCluskey K."/>
            <person name="Medina H.R."/>
            <person name="Miralles-Duran A."/>
            <person name="Miyazaki A."/>
            <person name="Munoz-Torres E."/>
            <person name="Oguiza J.A."/>
            <person name="Ohm R."/>
            <person name="Olmedo M."/>
            <person name="Orejas M."/>
            <person name="Ortiz-Castellanos L."/>
            <person name="Pisabarro A.G."/>
            <person name="Rodriguez-Romero J."/>
            <person name="Ruiz-Herrera J."/>
            <person name="Ruiz-Vazquez R."/>
            <person name="Sanz C."/>
            <person name="Schackwitz W."/>
            <person name="Schmutz J."/>
            <person name="Shahriari M."/>
            <person name="Shelest E."/>
            <person name="Silva-Franco F."/>
            <person name="Soanes D."/>
            <person name="Syed K."/>
            <person name="Tagua V.G."/>
            <person name="Talbot N.J."/>
            <person name="Thon M."/>
            <person name="De vries R.P."/>
            <person name="Wiebenga A."/>
            <person name="Yadav J.S."/>
            <person name="Braun E.L."/>
            <person name="Baker S."/>
            <person name="Garre V."/>
            <person name="Horwitz B."/>
            <person name="Torres-Martinez S."/>
            <person name="Idnurm A."/>
            <person name="Herrera-Estrella A."/>
            <person name="Gabaldon T."/>
            <person name="Grigoriev I.V."/>
        </authorList>
    </citation>
    <scope>NUCLEOTIDE SEQUENCE [LARGE SCALE GENOMIC DNA]</scope>
    <source>
        <strain evidence="5">NRRL 1555(-)</strain>
    </source>
</reference>
<dbReference type="AlphaFoldDB" id="A0A167JR28"/>
<dbReference type="InterPro" id="IPR000073">
    <property type="entry name" value="AB_hydrolase_1"/>
</dbReference>
<dbReference type="SUPFAM" id="SSF53474">
    <property type="entry name" value="alpha/beta-Hydrolases"/>
    <property type="match status" value="1"/>
</dbReference>
<comment type="similarity">
    <text evidence="2">Belongs to the AB hydrolase superfamily. Epoxide hydrolase family.</text>
</comment>
<name>A0A167JR28_PHYB8</name>
<dbReference type="EMBL" id="KV441002">
    <property type="protein sequence ID" value="OAD66537.1"/>
    <property type="molecule type" value="Genomic_DNA"/>
</dbReference>
<dbReference type="GeneID" id="29004294"/>
<dbReference type="InterPro" id="IPR000639">
    <property type="entry name" value="Epox_hydrolase-like"/>
</dbReference>
<evidence type="ECO:0000313" key="5">
    <source>
        <dbReference type="Proteomes" id="UP000077315"/>
    </source>
</evidence>
<keyword evidence="5" id="KW-1185">Reference proteome</keyword>
<dbReference type="OrthoDB" id="408373at2759"/>
<dbReference type="InterPro" id="IPR029058">
    <property type="entry name" value="AB_hydrolase_fold"/>
</dbReference>
<dbReference type="RefSeq" id="XP_018284577.1">
    <property type="nucleotide sequence ID" value="XM_018443389.1"/>
</dbReference>